<evidence type="ECO:0000313" key="2">
    <source>
        <dbReference type="Proteomes" id="UP000306808"/>
    </source>
</evidence>
<accession>A0A4U0NHN1</accession>
<dbReference type="PROSITE" id="PS51257">
    <property type="entry name" value="PROKAR_LIPOPROTEIN"/>
    <property type="match status" value="1"/>
</dbReference>
<proteinExistence type="predicted"/>
<dbReference type="OrthoDB" id="1198767at2"/>
<protein>
    <submittedName>
        <fullName evidence="1">Uncharacterized protein</fullName>
    </submittedName>
</protein>
<sequence>MRKFLYILTLCFLYTSFVSCEKGEAIHTWEEFSTLQFNGLPNGANIYRNNKKLTANNSIFYKVPQGEALYRFEDNTGKVLLEQSLDFNTTSETITIFDSGDGFLLVKPLDNVEVNPTKFKFDIANLCSISGGKEVNVMVYRLNTNLEIVAGPSTINGVKTTFTEEFAEVDFGDLVAFENGESGLIYILDENLEPYRQDGLPIGFLLTPTMTDTNLHKVYKLVLKEDKDAGFPFEGPFGAYPEGFYVYYATVLLSK</sequence>
<evidence type="ECO:0000313" key="1">
    <source>
        <dbReference type="EMBL" id="TJZ53715.1"/>
    </source>
</evidence>
<dbReference type="Proteomes" id="UP000306808">
    <property type="component" value="Unassembled WGS sequence"/>
</dbReference>
<organism evidence="1 2">
    <name type="scientific">Sphingobacterium olei</name>
    <dbReference type="NCBI Taxonomy" id="2571155"/>
    <lineage>
        <taxon>Bacteria</taxon>
        <taxon>Pseudomonadati</taxon>
        <taxon>Bacteroidota</taxon>
        <taxon>Sphingobacteriia</taxon>
        <taxon>Sphingobacteriales</taxon>
        <taxon>Sphingobacteriaceae</taxon>
        <taxon>Sphingobacterium</taxon>
    </lineage>
</organism>
<gene>
    <name evidence="1" type="ORF">FAZ15_16965</name>
</gene>
<name>A0A4U0NHN1_9SPHI</name>
<comment type="caution">
    <text evidence="1">The sequence shown here is derived from an EMBL/GenBank/DDBJ whole genome shotgun (WGS) entry which is preliminary data.</text>
</comment>
<reference evidence="1 2" key="1">
    <citation type="submission" date="2019-04" db="EMBL/GenBank/DDBJ databases">
        <title>Sphingobacterium olei sp. nov., isolated from oil-contaminated soil.</title>
        <authorList>
            <person name="Liu B."/>
        </authorList>
    </citation>
    <scope>NUCLEOTIDE SEQUENCE [LARGE SCALE GENOMIC DNA]</scope>
    <source>
        <strain evidence="1 2">HAL-9</strain>
    </source>
</reference>
<keyword evidence="2" id="KW-1185">Reference proteome</keyword>
<dbReference type="EMBL" id="SUME01000007">
    <property type="protein sequence ID" value="TJZ53715.1"/>
    <property type="molecule type" value="Genomic_DNA"/>
</dbReference>
<dbReference type="RefSeq" id="WP_136902506.1">
    <property type="nucleotide sequence ID" value="NZ_SUME01000007.1"/>
</dbReference>
<dbReference type="AlphaFoldDB" id="A0A4U0NHN1"/>